<name>A0ABN1KQU7_CLOSU</name>
<evidence type="ECO:0000313" key="2">
    <source>
        <dbReference type="EMBL" id="GAA0773758.1"/>
    </source>
</evidence>
<dbReference type="RefSeq" id="WP_343826483.1">
    <property type="nucleotide sequence ID" value="NZ_BAAACI010000006.1"/>
</dbReference>
<gene>
    <name evidence="2" type="ORF">GCM10008908_22460</name>
</gene>
<protein>
    <submittedName>
        <fullName evidence="2">GNAT family protein</fullName>
    </submittedName>
</protein>
<dbReference type="PROSITE" id="PS51186">
    <property type="entry name" value="GNAT"/>
    <property type="match status" value="1"/>
</dbReference>
<dbReference type="InterPro" id="IPR000182">
    <property type="entry name" value="GNAT_dom"/>
</dbReference>
<keyword evidence="3" id="KW-1185">Reference proteome</keyword>
<dbReference type="Proteomes" id="UP001501047">
    <property type="component" value="Unassembled WGS sequence"/>
</dbReference>
<dbReference type="Pfam" id="PF13302">
    <property type="entry name" value="Acetyltransf_3"/>
    <property type="match status" value="1"/>
</dbReference>
<feature type="domain" description="N-acetyltransferase" evidence="1">
    <location>
        <begin position="4"/>
        <end position="182"/>
    </location>
</feature>
<dbReference type="EMBL" id="BAAACI010000006">
    <property type="protein sequence ID" value="GAA0773758.1"/>
    <property type="molecule type" value="Genomic_DNA"/>
</dbReference>
<comment type="caution">
    <text evidence="2">The sequence shown here is derived from an EMBL/GenBank/DDBJ whole genome shotgun (WGS) entry which is preliminary data.</text>
</comment>
<dbReference type="Gene3D" id="3.40.630.30">
    <property type="match status" value="1"/>
</dbReference>
<evidence type="ECO:0000259" key="1">
    <source>
        <dbReference type="PROSITE" id="PS51186"/>
    </source>
</evidence>
<accession>A0ABN1KQU7</accession>
<sequence length="189" mass="22031">MREIIYDNYYWQNDLVRLRAWSEDDWEWDYYTNFDTSAGRLADYEVDLPPTALNSKKYSERIANLSTNNCRIAFAIDTLDGIHVGRINILLDDDKNGTFGIGLKIDRDHRGKGYGTSAVKLLLKYGFMERRLNKYSVSVLEGNEGSIKMHKKLGCEQEGVLKQNIYTNGRYYDEIYFGLTKEMYLNICK</sequence>
<organism evidence="2 3">
    <name type="scientific">Clostridium subterminale</name>
    <dbReference type="NCBI Taxonomy" id="1550"/>
    <lineage>
        <taxon>Bacteria</taxon>
        <taxon>Bacillati</taxon>
        <taxon>Bacillota</taxon>
        <taxon>Clostridia</taxon>
        <taxon>Eubacteriales</taxon>
        <taxon>Clostridiaceae</taxon>
        <taxon>Clostridium</taxon>
    </lineage>
</organism>
<evidence type="ECO:0000313" key="3">
    <source>
        <dbReference type="Proteomes" id="UP001501047"/>
    </source>
</evidence>
<reference evidence="2 3" key="1">
    <citation type="journal article" date="2019" name="Int. J. Syst. Evol. Microbiol.">
        <title>The Global Catalogue of Microorganisms (GCM) 10K type strain sequencing project: providing services to taxonomists for standard genome sequencing and annotation.</title>
        <authorList>
            <consortium name="The Broad Institute Genomics Platform"/>
            <consortium name="The Broad Institute Genome Sequencing Center for Infectious Disease"/>
            <person name="Wu L."/>
            <person name="Ma J."/>
        </authorList>
    </citation>
    <scope>NUCLEOTIDE SEQUENCE [LARGE SCALE GENOMIC DNA]</scope>
    <source>
        <strain evidence="2 3">JCM 1417</strain>
    </source>
</reference>
<dbReference type="PANTHER" id="PTHR43415:SF3">
    <property type="entry name" value="GNAT-FAMILY ACETYLTRANSFERASE"/>
    <property type="match status" value="1"/>
</dbReference>
<dbReference type="SUPFAM" id="SSF55729">
    <property type="entry name" value="Acyl-CoA N-acyltransferases (Nat)"/>
    <property type="match status" value="1"/>
</dbReference>
<dbReference type="InterPro" id="IPR016181">
    <property type="entry name" value="Acyl_CoA_acyltransferase"/>
</dbReference>
<proteinExistence type="predicted"/>
<dbReference type="PANTHER" id="PTHR43415">
    <property type="entry name" value="SPERMIDINE N(1)-ACETYLTRANSFERASE"/>
    <property type="match status" value="1"/>
</dbReference>